<feature type="binding site" evidence="13">
    <location>
        <position position="206"/>
    </location>
    <ligand>
        <name>substrate</name>
    </ligand>
</feature>
<comment type="subunit">
    <text evidence="4 12">Hexamer formed by 3 homodimers.</text>
</comment>
<dbReference type="InterPro" id="IPR036068">
    <property type="entry name" value="Nicotinate_pribotase-like_C"/>
</dbReference>
<keyword evidence="7 12" id="KW-0662">Pyridine nucleotide biosynthesis</keyword>
<feature type="binding site" evidence="13">
    <location>
        <begin position="142"/>
        <end position="144"/>
    </location>
    <ligand>
        <name>substrate</name>
    </ligand>
</feature>
<dbReference type="SUPFAM" id="SSF54675">
    <property type="entry name" value="Nicotinate/Quinolinate PRTase N-terminal domain-like"/>
    <property type="match status" value="1"/>
</dbReference>
<dbReference type="GO" id="GO:1902494">
    <property type="term" value="C:catalytic complex"/>
    <property type="evidence" value="ECO:0007669"/>
    <property type="project" value="Ensembl"/>
</dbReference>
<dbReference type="Pfam" id="PF01729">
    <property type="entry name" value="QRPTase_C"/>
    <property type="match status" value="1"/>
</dbReference>
<feature type="binding site" evidence="13">
    <location>
        <position position="107"/>
    </location>
    <ligand>
        <name>substrate</name>
    </ligand>
</feature>
<reference evidence="16" key="3">
    <citation type="submission" date="2025-09" db="UniProtKB">
        <authorList>
            <consortium name="Ensembl"/>
        </authorList>
    </citation>
    <scope>IDENTIFICATION</scope>
</reference>
<feature type="domain" description="Quinolinate phosphoribosyl transferase C-terminal" evidence="14">
    <location>
        <begin position="119"/>
        <end position="289"/>
    </location>
</feature>
<protein>
    <recommendedName>
        <fullName evidence="6 12">Nicotinate-nucleotide pyrophosphorylase [carboxylating]</fullName>
        <ecNumber evidence="5 12">2.4.2.19</ecNumber>
    </recommendedName>
    <alternativeName>
        <fullName evidence="10 12">Quinolinate phosphoribosyltransferase [decarboxylating]</fullName>
    </alternativeName>
</protein>
<evidence type="ECO:0000256" key="12">
    <source>
        <dbReference type="PIRNR" id="PIRNR006250"/>
    </source>
</evidence>
<dbReference type="PANTHER" id="PTHR32179">
    <property type="entry name" value="NICOTINATE-NUCLEOTIDE PYROPHOSPHORYLASE [CARBOXYLATING]"/>
    <property type="match status" value="1"/>
</dbReference>
<dbReference type="GO" id="GO:0004514">
    <property type="term" value="F:nicotinate-nucleotide diphosphorylase (carboxylating) activity"/>
    <property type="evidence" value="ECO:0000318"/>
    <property type="project" value="GO_Central"/>
</dbReference>
<evidence type="ECO:0000313" key="16">
    <source>
        <dbReference type="Ensembl" id="ENSMODP00000054978.1"/>
    </source>
</evidence>
<dbReference type="FunFam" id="3.20.20.70:FF:000090">
    <property type="entry name" value="Nicotinate-nucleotide pyrophosphorylase [carboxylating]"/>
    <property type="match status" value="1"/>
</dbReference>
<evidence type="ECO:0000256" key="5">
    <source>
        <dbReference type="ARBA" id="ARBA00011944"/>
    </source>
</evidence>
<feature type="binding site" evidence="13">
    <location>
        <position position="176"/>
    </location>
    <ligand>
        <name>substrate</name>
    </ligand>
</feature>
<dbReference type="Bgee" id="ENSMODG00000001456">
    <property type="expression patterns" value="Expressed in liver and 19 other cell types or tissues"/>
</dbReference>
<evidence type="ECO:0000313" key="17">
    <source>
        <dbReference type="Proteomes" id="UP000002280"/>
    </source>
</evidence>
<organism evidence="16 17">
    <name type="scientific">Monodelphis domestica</name>
    <name type="common">Gray short-tailed opossum</name>
    <dbReference type="NCBI Taxonomy" id="13616"/>
    <lineage>
        <taxon>Eukaryota</taxon>
        <taxon>Metazoa</taxon>
        <taxon>Chordata</taxon>
        <taxon>Craniata</taxon>
        <taxon>Vertebrata</taxon>
        <taxon>Euteleostomi</taxon>
        <taxon>Mammalia</taxon>
        <taxon>Metatheria</taxon>
        <taxon>Didelphimorphia</taxon>
        <taxon>Didelphidae</taxon>
        <taxon>Monodelphis</taxon>
    </lineage>
</organism>
<evidence type="ECO:0000256" key="11">
    <source>
        <dbReference type="ARBA" id="ARBA00047445"/>
    </source>
</evidence>
<dbReference type="FunFam" id="3.90.1170.20:FF:000004">
    <property type="entry name" value="Nicotinate-nucleotide pyrophosphorylase [carboxylating]"/>
    <property type="match status" value="1"/>
</dbReference>
<evidence type="ECO:0000256" key="9">
    <source>
        <dbReference type="ARBA" id="ARBA00022679"/>
    </source>
</evidence>
<dbReference type="STRING" id="13616.ENSMODP00000054978"/>
<dbReference type="PANTHER" id="PTHR32179:SF3">
    <property type="entry name" value="NICOTINATE-NUCLEOTIDE PYROPHOSPHORYLASE [CARBOXYLATING]"/>
    <property type="match status" value="1"/>
</dbReference>
<comment type="function">
    <text evidence="1 12">Involved in the catabolism of quinolinic acid (QA).</text>
</comment>
<reference evidence="16 17" key="1">
    <citation type="journal article" date="2007" name="Nature">
        <title>Genome of the marsupial Monodelphis domestica reveals innovation in non-coding sequences.</title>
        <authorList>
            <person name="Mikkelsen T.S."/>
            <person name="Wakefield M.J."/>
            <person name="Aken B."/>
            <person name="Amemiya C.T."/>
            <person name="Chang J.L."/>
            <person name="Duke S."/>
            <person name="Garber M."/>
            <person name="Gentles A.J."/>
            <person name="Goodstadt L."/>
            <person name="Heger A."/>
            <person name="Jurka J."/>
            <person name="Kamal M."/>
            <person name="Mauceli E."/>
            <person name="Searle S.M."/>
            <person name="Sharpe T."/>
            <person name="Baker M.L."/>
            <person name="Batzer M.A."/>
            <person name="Benos P.V."/>
            <person name="Belov K."/>
            <person name="Clamp M."/>
            <person name="Cook A."/>
            <person name="Cuff J."/>
            <person name="Das R."/>
            <person name="Davidow L."/>
            <person name="Deakin J.E."/>
            <person name="Fazzari M.J."/>
            <person name="Glass J.L."/>
            <person name="Grabherr M."/>
            <person name="Greally J.M."/>
            <person name="Gu W."/>
            <person name="Hore T.A."/>
            <person name="Huttley G.A."/>
            <person name="Kleber M."/>
            <person name="Jirtle R.L."/>
            <person name="Koina E."/>
            <person name="Lee J.T."/>
            <person name="Mahony S."/>
            <person name="Marra M.A."/>
            <person name="Miller R.D."/>
            <person name="Nicholls R.D."/>
            <person name="Oda M."/>
            <person name="Papenfuss A.T."/>
            <person name="Parra Z.E."/>
            <person name="Pollock D.D."/>
            <person name="Ray D.A."/>
            <person name="Schein J.E."/>
            <person name="Speed T.P."/>
            <person name="Thompson K."/>
            <person name="VandeBerg J.L."/>
            <person name="Wade C.M."/>
            <person name="Walker J.A."/>
            <person name="Waters P.D."/>
            <person name="Webber C."/>
            <person name="Weidman J.R."/>
            <person name="Xie X."/>
            <person name="Zody M.C."/>
            <person name="Baldwin J."/>
            <person name="Abdouelleil A."/>
            <person name="Abdulkadir J."/>
            <person name="Abebe A."/>
            <person name="Abera B."/>
            <person name="Abreu J."/>
            <person name="Acer S.C."/>
            <person name="Aftuck L."/>
            <person name="Alexander A."/>
            <person name="An P."/>
            <person name="Anderson E."/>
            <person name="Anderson S."/>
            <person name="Arachi H."/>
            <person name="Azer M."/>
            <person name="Bachantsang P."/>
            <person name="Barry A."/>
            <person name="Bayul T."/>
            <person name="Berlin A."/>
            <person name="Bessette D."/>
            <person name="Bloom T."/>
            <person name="Bloom T."/>
            <person name="Boguslavskiy L."/>
            <person name="Bonnet C."/>
            <person name="Boukhgalter B."/>
            <person name="Bourzgui I."/>
            <person name="Brown A."/>
            <person name="Cahill P."/>
            <person name="Channer S."/>
            <person name="Cheshatsang Y."/>
            <person name="Chuda L."/>
            <person name="Citroen M."/>
            <person name="Collymore A."/>
            <person name="Cooke P."/>
            <person name="Costello M."/>
            <person name="D'Aco K."/>
            <person name="Daza R."/>
            <person name="De Haan G."/>
            <person name="DeGray S."/>
            <person name="DeMaso C."/>
            <person name="Dhargay N."/>
            <person name="Dooley K."/>
            <person name="Dooley E."/>
            <person name="Doricent M."/>
            <person name="Dorje P."/>
            <person name="Dorjee K."/>
            <person name="Dupes A."/>
            <person name="Elong R."/>
            <person name="Falk J."/>
            <person name="Farina A."/>
            <person name="Faro S."/>
            <person name="Ferguson D."/>
            <person name="Fisher S."/>
            <person name="Foley C.D."/>
            <person name="Franke A."/>
            <person name="Friedrich D."/>
            <person name="Gadbois L."/>
            <person name="Gearin G."/>
            <person name="Gearin C.R."/>
            <person name="Giannoukos G."/>
            <person name="Goode T."/>
            <person name="Graham J."/>
            <person name="Grandbois E."/>
            <person name="Grewal S."/>
            <person name="Gyaltsen K."/>
            <person name="Hafez N."/>
            <person name="Hagos B."/>
            <person name="Hall J."/>
            <person name="Henson C."/>
            <person name="Hollinger A."/>
            <person name="Honan T."/>
            <person name="Huard M.D."/>
            <person name="Hughes L."/>
            <person name="Hurhula B."/>
            <person name="Husby M.E."/>
            <person name="Kamat A."/>
            <person name="Kanga B."/>
            <person name="Kashin S."/>
            <person name="Khazanovich D."/>
            <person name="Kisner P."/>
            <person name="Lance K."/>
            <person name="Lara M."/>
            <person name="Lee W."/>
            <person name="Lennon N."/>
            <person name="Letendre F."/>
            <person name="LeVine R."/>
            <person name="Lipovsky A."/>
            <person name="Liu X."/>
            <person name="Liu J."/>
            <person name="Liu S."/>
            <person name="Lokyitsang T."/>
            <person name="Lokyitsang Y."/>
            <person name="Lubonja R."/>
            <person name="Lui A."/>
            <person name="MacDonald P."/>
            <person name="Magnisalis V."/>
            <person name="Maru K."/>
            <person name="Matthews C."/>
            <person name="McCusker W."/>
            <person name="McDonough S."/>
            <person name="Mehta T."/>
            <person name="Meldrim J."/>
            <person name="Meneus L."/>
            <person name="Mihai O."/>
            <person name="Mihalev A."/>
            <person name="Mihova T."/>
            <person name="Mittelman R."/>
            <person name="Mlenga V."/>
            <person name="Montmayeur A."/>
            <person name="Mulrain L."/>
            <person name="Navidi A."/>
            <person name="Naylor J."/>
            <person name="Negash T."/>
            <person name="Nguyen T."/>
            <person name="Nguyen N."/>
            <person name="Nicol R."/>
            <person name="Norbu C."/>
            <person name="Norbu N."/>
            <person name="Novod N."/>
            <person name="O'Neill B."/>
            <person name="Osman S."/>
            <person name="Markiewicz E."/>
            <person name="Oyono O.L."/>
            <person name="Patti C."/>
            <person name="Phunkhang P."/>
            <person name="Pierre F."/>
            <person name="Priest M."/>
            <person name="Raghuraman S."/>
            <person name="Rege F."/>
            <person name="Reyes R."/>
            <person name="Rise C."/>
            <person name="Rogov P."/>
            <person name="Ross K."/>
            <person name="Ryan E."/>
            <person name="Settipalli S."/>
            <person name="Shea T."/>
            <person name="Sherpa N."/>
            <person name="Shi L."/>
            <person name="Shih D."/>
            <person name="Sparrow T."/>
            <person name="Spaulding J."/>
            <person name="Stalker J."/>
            <person name="Stange-Thomann N."/>
            <person name="Stavropoulos S."/>
            <person name="Stone C."/>
            <person name="Strader C."/>
            <person name="Tesfaye S."/>
            <person name="Thomson T."/>
            <person name="Thoulutsang Y."/>
            <person name="Thoulutsang D."/>
            <person name="Topham K."/>
            <person name="Topping I."/>
            <person name="Tsamla T."/>
            <person name="Vassiliev H."/>
            <person name="Vo A."/>
            <person name="Wangchuk T."/>
            <person name="Wangdi T."/>
            <person name="Weiand M."/>
            <person name="Wilkinson J."/>
            <person name="Wilson A."/>
            <person name="Yadav S."/>
            <person name="Young G."/>
            <person name="Yu Q."/>
            <person name="Zembek L."/>
            <person name="Zhong D."/>
            <person name="Zimmer A."/>
            <person name="Zwirko Z."/>
            <person name="Jaffe D.B."/>
            <person name="Alvarez P."/>
            <person name="Brockman W."/>
            <person name="Butler J."/>
            <person name="Chin C."/>
            <person name="Gnerre S."/>
            <person name="MacCallum I."/>
            <person name="Graves J.A."/>
            <person name="Ponting C.P."/>
            <person name="Breen M."/>
            <person name="Samollow P.B."/>
            <person name="Lander E.S."/>
            <person name="Lindblad-Toh K."/>
        </authorList>
    </citation>
    <scope>NUCLEOTIDE SEQUENCE [LARGE SCALE GENOMIC DNA]</scope>
</reference>
<sequence length="310" mass="32604">LYPFFSSFLDLARLLPPGTLEALADSWLREDCPGFDYGAQVAGAAPFQAELWAKSPGVLAGRPFFDAVFSRLDCQVTWFLHEGSHLVPVARVAEVRGPAHRLLLGERVALNALARCSGVASAAAAAVETARAAGWKGHVAGTRKTTPGFRLAEKYGLLVGGAAAHRYDLGGLVMVKDNHITAAGGVEKAVQRAHKAGDFALKLEVECSSLQEALKAAQAGADLVMLDNFSPEILHPTAAALKAKFPGVGVEASGGITLQNLPQFCGPHIDVISLGALTQAASVVDFSLKLLAKCGSQKPSDIDLLEKEKM</sequence>
<dbReference type="SUPFAM" id="SSF51690">
    <property type="entry name" value="Nicotinate/Quinolinate PRTase C-terminal domain-like"/>
    <property type="match status" value="1"/>
</dbReference>
<comment type="pathway">
    <text evidence="2 12">Cofactor biosynthesis; NAD(+) biosynthesis; nicotinate D-ribonucleotide from quinolinate: step 1/1.</text>
</comment>
<feature type="binding site" evidence="13">
    <location>
        <begin position="253"/>
        <end position="255"/>
    </location>
    <ligand>
        <name>substrate</name>
    </ligand>
</feature>
<keyword evidence="8 12" id="KW-0328">Glycosyltransferase</keyword>
<dbReference type="GO" id="GO:0034213">
    <property type="term" value="P:quinolinate catabolic process"/>
    <property type="evidence" value="ECO:0000318"/>
    <property type="project" value="GO_Central"/>
</dbReference>
<dbReference type="CDD" id="cd01572">
    <property type="entry name" value="QPRTase"/>
    <property type="match status" value="1"/>
</dbReference>
<dbReference type="GO" id="GO:0042802">
    <property type="term" value="F:identical protein binding"/>
    <property type="evidence" value="ECO:0007669"/>
    <property type="project" value="Ensembl"/>
</dbReference>
<evidence type="ECO:0000256" key="1">
    <source>
        <dbReference type="ARBA" id="ARBA00003237"/>
    </source>
</evidence>
<gene>
    <name evidence="16" type="primary">QPRT</name>
</gene>
<evidence type="ECO:0000256" key="6">
    <source>
        <dbReference type="ARBA" id="ARBA00020990"/>
    </source>
</evidence>
<evidence type="ECO:0000256" key="7">
    <source>
        <dbReference type="ARBA" id="ARBA00022642"/>
    </source>
</evidence>
<evidence type="ECO:0000259" key="14">
    <source>
        <dbReference type="Pfam" id="PF01729"/>
    </source>
</evidence>
<dbReference type="InterPro" id="IPR004393">
    <property type="entry name" value="NadC"/>
</dbReference>
<dbReference type="PIRSF" id="PIRSF006250">
    <property type="entry name" value="NadC_ModD"/>
    <property type="match status" value="1"/>
</dbReference>
<dbReference type="InParanoid" id="A0A5F8H511"/>
<name>A0A5F8H511_MONDO</name>
<evidence type="ECO:0000256" key="4">
    <source>
        <dbReference type="ARBA" id="ARBA00011218"/>
    </source>
</evidence>
<comment type="similarity">
    <text evidence="3 12">Belongs to the NadC/ModD family.</text>
</comment>
<dbReference type="Ensembl" id="ENSMODT00000056123.1">
    <property type="protein sequence ID" value="ENSMODP00000054978.1"/>
    <property type="gene ID" value="ENSMODG00000001456.3"/>
</dbReference>
<feature type="binding site" evidence="13">
    <location>
        <position position="166"/>
    </location>
    <ligand>
        <name>substrate</name>
    </ligand>
</feature>
<evidence type="ECO:0000256" key="2">
    <source>
        <dbReference type="ARBA" id="ARBA00004893"/>
    </source>
</evidence>
<dbReference type="InterPro" id="IPR022412">
    <property type="entry name" value="Quinolinate_PRibosylTrfase_N"/>
</dbReference>
<accession>A0A5F8H511</accession>
<evidence type="ECO:0000259" key="15">
    <source>
        <dbReference type="Pfam" id="PF02749"/>
    </source>
</evidence>
<comment type="catalytic activity">
    <reaction evidence="11 12">
        <text>nicotinate beta-D-ribonucleotide + CO2 + diphosphate = quinolinate + 5-phospho-alpha-D-ribose 1-diphosphate + 2 H(+)</text>
        <dbReference type="Rhea" id="RHEA:12733"/>
        <dbReference type="ChEBI" id="CHEBI:15378"/>
        <dbReference type="ChEBI" id="CHEBI:16526"/>
        <dbReference type="ChEBI" id="CHEBI:29959"/>
        <dbReference type="ChEBI" id="CHEBI:33019"/>
        <dbReference type="ChEBI" id="CHEBI:57502"/>
        <dbReference type="ChEBI" id="CHEBI:58017"/>
        <dbReference type="EC" id="2.4.2.19"/>
    </reaction>
</comment>
<dbReference type="GeneTree" id="ENSGT00390000002761"/>
<dbReference type="InterPro" id="IPR002638">
    <property type="entry name" value="Quinolinate_PRibosylTrfase_C"/>
</dbReference>
<dbReference type="GO" id="GO:0009435">
    <property type="term" value="P:NAD+ biosynthetic process"/>
    <property type="evidence" value="ECO:0000318"/>
    <property type="project" value="GO_Central"/>
</dbReference>
<proteinExistence type="inferred from homology"/>
<dbReference type="InterPro" id="IPR013785">
    <property type="entry name" value="Aldolase_TIM"/>
</dbReference>
<evidence type="ECO:0000256" key="10">
    <source>
        <dbReference type="ARBA" id="ARBA00033102"/>
    </source>
</evidence>
<dbReference type="Proteomes" id="UP000002280">
    <property type="component" value="Chromosome 6"/>
</dbReference>
<dbReference type="FunCoup" id="A0A5F8H511">
    <property type="interactions" value="115"/>
</dbReference>
<keyword evidence="9 12" id="KW-0808">Transferase</keyword>
<dbReference type="NCBIfam" id="TIGR00078">
    <property type="entry name" value="nadC"/>
    <property type="match status" value="1"/>
</dbReference>
<dbReference type="InterPro" id="IPR027277">
    <property type="entry name" value="NadC/ModD"/>
</dbReference>
<keyword evidence="17" id="KW-1185">Reference proteome</keyword>
<dbReference type="GO" id="GO:0005737">
    <property type="term" value="C:cytoplasm"/>
    <property type="evidence" value="ECO:0000318"/>
    <property type="project" value="GO_Central"/>
</dbReference>
<dbReference type="InterPro" id="IPR037128">
    <property type="entry name" value="Quinolinate_PRibosylTase_N_sf"/>
</dbReference>
<dbReference type="UniPathway" id="UPA00253">
    <property type="reaction ID" value="UER00331"/>
</dbReference>
<feature type="binding site" evidence="13">
    <location>
        <begin position="274"/>
        <end position="276"/>
    </location>
    <ligand>
        <name>substrate</name>
    </ligand>
</feature>
<reference evidence="16" key="2">
    <citation type="submission" date="2025-08" db="UniProtKB">
        <authorList>
            <consortium name="Ensembl"/>
        </authorList>
    </citation>
    <scope>IDENTIFICATION</scope>
</reference>
<dbReference type="Pfam" id="PF02749">
    <property type="entry name" value="QRPTase_N"/>
    <property type="match status" value="1"/>
</dbReference>
<dbReference type="Gene3D" id="3.20.20.70">
    <property type="entry name" value="Aldolase class I"/>
    <property type="match status" value="1"/>
</dbReference>
<feature type="binding site" evidence="13">
    <location>
        <position position="227"/>
    </location>
    <ligand>
        <name>substrate</name>
    </ligand>
</feature>
<dbReference type="OMA" id="DIVMCDN"/>
<dbReference type="EC" id="2.4.2.19" evidence="5 12"/>
<evidence type="ECO:0000256" key="3">
    <source>
        <dbReference type="ARBA" id="ARBA00009400"/>
    </source>
</evidence>
<dbReference type="AlphaFoldDB" id="A0A5F8H511"/>
<dbReference type="Gene3D" id="3.90.1170.20">
    <property type="entry name" value="Quinolinate phosphoribosyl transferase, N-terminal domain"/>
    <property type="match status" value="1"/>
</dbReference>
<evidence type="ECO:0000256" key="8">
    <source>
        <dbReference type="ARBA" id="ARBA00022676"/>
    </source>
</evidence>
<feature type="domain" description="Quinolinate phosphoribosyl transferase N-terminal" evidence="15">
    <location>
        <begin position="44"/>
        <end position="117"/>
    </location>
</feature>
<evidence type="ECO:0000256" key="13">
    <source>
        <dbReference type="PIRSR" id="PIRSR006250-1"/>
    </source>
</evidence>